<dbReference type="AlphaFoldDB" id="A0A2J6RA90"/>
<keyword evidence="2" id="KW-1185">Reference proteome</keyword>
<dbReference type="Proteomes" id="UP000235786">
    <property type="component" value="Unassembled WGS sequence"/>
</dbReference>
<sequence length="71" mass="8200">MEARTRGLGNKGGLRHKTCATHCNEKSENKQHQQSPLLAAHQKRFQELPVVHKHEEGQARQEHVLLWARKT</sequence>
<accession>A0A2J6RA90</accession>
<reference evidence="1 2" key="1">
    <citation type="submission" date="2016-04" db="EMBL/GenBank/DDBJ databases">
        <title>A degradative enzymes factory behind the ericoid mycorrhizal symbiosis.</title>
        <authorList>
            <consortium name="DOE Joint Genome Institute"/>
            <person name="Martino E."/>
            <person name="Morin E."/>
            <person name="Grelet G."/>
            <person name="Kuo A."/>
            <person name="Kohler A."/>
            <person name="Daghino S."/>
            <person name="Barry K."/>
            <person name="Choi C."/>
            <person name="Cichocki N."/>
            <person name="Clum A."/>
            <person name="Copeland A."/>
            <person name="Hainaut M."/>
            <person name="Haridas S."/>
            <person name="Labutti K."/>
            <person name="Lindquist E."/>
            <person name="Lipzen A."/>
            <person name="Khouja H.-R."/>
            <person name="Murat C."/>
            <person name="Ohm R."/>
            <person name="Olson A."/>
            <person name="Spatafora J."/>
            <person name="Veneault-Fourrey C."/>
            <person name="Henrissat B."/>
            <person name="Grigoriev I."/>
            <person name="Martin F."/>
            <person name="Perotto S."/>
        </authorList>
    </citation>
    <scope>NUCLEOTIDE SEQUENCE [LARGE SCALE GENOMIC DNA]</scope>
    <source>
        <strain evidence="1 2">F</strain>
    </source>
</reference>
<protein>
    <submittedName>
        <fullName evidence="1">Uncharacterized protein</fullName>
    </submittedName>
</protein>
<gene>
    <name evidence="1" type="ORF">L207DRAFT_516362</name>
</gene>
<dbReference type="EMBL" id="KZ613952">
    <property type="protein sequence ID" value="PMD35419.1"/>
    <property type="molecule type" value="Genomic_DNA"/>
</dbReference>
<proteinExistence type="predicted"/>
<evidence type="ECO:0000313" key="2">
    <source>
        <dbReference type="Proteomes" id="UP000235786"/>
    </source>
</evidence>
<name>A0A2J6RA90_HYAVF</name>
<organism evidence="1 2">
    <name type="scientific">Hyaloscypha variabilis (strain UAMH 11265 / GT02V1 / F)</name>
    <name type="common">Meliniomyces variabilis</name>
    <dbReference type="NCBI Taxonomy" id="1149755"/>
    <lineage>
        <taxon>Eukaryota</taxon>
        <taxon>Fungi</taxon>
        <taxon>Dikarya</taxon>
        <taxon>Ascomycota</taxon>
        <taxon>Pezizomycotina</taxon>
        <taxon>Leotiomycetes</taxon>
        <taxon>Helotiales</taxon>
        <taxon>Hyaloscyphaceae</taxon>
        <taxon>Hyaloscypha</taxon>
        <taxon>Hyaloscypha variabilis</taxon>
    </lineage>
</organism>
<evidence type="ECO:0000313" key="1">
    <source>
        <dbReference type="EMBL" id="PMD35419.1"/>
    </source>
</evidence>